<dbReference type="InterPro" id="IPR041698">
    <property type="entry name" value="Methyltransf_25"/>
</dbReference>
<dbReference type="EMBL" id="CP150096">
    <property type="protein sequence ID" value="WZN44585.1"/>
    <property type="molecule type" value="Genomic_DNA"/>
</dbReference>
<dbReference type="GO" id="GO:0008168">
    <property type="term" value="F:methyltransferase activity"/>
    <property type="evidence" value="ECO:0007669"/>
    <property type="project" value="UniProtKB-KW"/>
</dbReference>
<dbReference type="CDD" id="cd02440">
    <property type="entry name" value="AdoMet_MTases"/>
    <property type="match status" value="1"/>
</dbReference>
<keyword evidence="3" id="KW-1185">Reference proteome</keyword>
<evidence type="ECO:0000259" key="1">
    <source>
        <dbReference type="Pfam" id="PF13649"/>
    </source>
</evidence>
<evidence type="ECO:0000313" key="3">
    <source>
        <dbReference type="Proteomes" id="UP001449657"/>
    </source>
</evidence>
<keyword evidence="2" id="KW-0489">Methyltransferase</keyword>
<gene>
    <name evidence="2" type="ORF">WJU22_16950</name>
</gene>
<name>A0ABZ2YZK3_9BACT</name>
<dbReference type="Proteomes" id="UP001449657">
    <property type="component" value="Chromosome"/>
</dbReference>
<proteinExistence type="predicted"/>
<feature type="domain" description="Methyltransferase" evidence="1">
    <location>
        <begin position="41"/>
        <end position="137"/>
    </location>
</feature>
<dbReference type="GO" id="GO:0032259">
    <property type="term" value="P:methylation"/>
    <property type="evidence" value="ECO:0007669"/>
    <property type="project" value="UniProtKB-KW"/>
</dbReference>
<protein>
    <submittedName>
        <fullName evidence="2">Methyltransferase domain-containing protein</fullName>
    </submittedName>
</protein>
<dbReference type="InterPro" id="IPR029063">
    <property type="entry name" value="SAM-dependent_MTases_sf"/>
</dbReference>
<dbReference type="RefSeq" id="WP_341839365.1">
    <property type="nucleotide sequence ID" value="NZ_CP149792.1"/>
</dbReference>
<evidence type="ECO:0000313" key="2">
    <source>
        <dbReference type="EMBL" id="WZN44585.1"/>
    </source>
</evidence>
<dbReference type="Pfam" id="PF13649">
    <property type="entry name" value="Methyltransf_25"/>
    <property type="match status" value="1"/>
</dbReference>
<keyword evidence="2" id="KW-0808">Transferase</keyword>
<accession>A0ABZ2YZK3</accession>
<reference evidence="2 3" key="1">
    <citation type="submission" date="2024-03" db="EMBL/GenBank/DDBJ databases">
        <title>Chitinophaga caseinilytica sp. nov., a casein hydrolysing bacterium isolated from forest soil.</title>
        <authorList>
            <person name="Lee D.S."/>
            <person name="Han D.M."/>
            <person name="Baek J.H."/>
            <person name="Choi D.G."/>
            <person name="Jeon J.H."/>
            <person name="Jeon C.O."/>
        </authorList>
    </citation>
    <scope>NUCLEOTIDE SEQUENCE [LARGE SCALE GENOMIC DNA]</scope>
    <source>
        <strain evidence="2 3">KACC 19118</strain>
    </source>
</reference>
<sequence length="178" mass="19805">MYTFLKAAWRNLRQTGSVVESSPALTARMTDIIQFQKPLSIVELGAGTGVMTRHLLGRMSPASTLASFEINPELYRILSAVKDQRASHHNADVLRLPAYIPDESADYILSGIPLANLDAGTKSQLLERCHKALKPGGFFIQFQYSLKDIAAIRQRFPAVCYGFTLLNIPPAFIYYAQK</sequence>
<organism evidence="2 3">
    <name type="scientific">Chitinophaga caseinilytica</name>
    <dbReference type="NCBI Taxonomy" id="2267521"/>
    <lineage>
        <taxon>Bacteria</taxon>
        <taxon>Pseudomonadati</taxon>
        <taxon>Bacteroidota</taxon>
        <taxon>Chitinophagia</taxon>
        <taxon>Chitinophagales</taxon>
        <taxon>Chitinophagaceae</taxon>
        <taxon>Chitinophaga</taxon>
    </lineage>
</organism>
<dbReference type="SUPFAM" id="SSF53335">
    <property type="entry name" value="S-adenosyl-L-methionine-dependent methyltransferases"/>
    <property type="match status" value="1"/>
</dbReference>
<dbReference type="Gene3D" id="3.40.50.150">
    <property type="entry name" value="Vaccinia Virus protein VP39"/>
    <property type="match status" value="1"/>
</dbReference>